<name>A0A8H3IBP9_9LECA</name>
<reference evidence="2" key="1">
    <citation type="submission" date="2021-03" db="EMBL/GenBank/DDBJ databases">
        <authorList>
            <person name="Tagirdzhanova G."/>
        </authorList>
    </citation>
    <scope>NUCLEOTIDE SEQUENCE</scope>
</reference>
<evidence type="ECO:0000313" key="2">
    <source>
        <dbReference type="EMBL" id="CAF9910265.1"/>
    </source>
</evidence>
<gene>
    <name evidence="2" type="ORF">IMSHALPRED_009136</name>
</gene>
<dbReference type="Proteomes" id="UP000664534">
    <property type="component" value="Unassembled WGS sequence"/>
</dbReference>
<keyword evidence="1" id="KW-0812">Transmembrane</keyword>
<comment type="caution">
    <text evidence="2">The sequence shown here is derived from an EMBL/GenBank/DDBJ whole genome shotgun (WGS) entry which is preliminary data.</text>
</comment>
<dbReference type="EMBL" id="CAJPDT010000007">
    <property type="protein sequence ID" value="CAF9910265.1"/>
    <property type="molecule type" value="Genomic_DNA"/>
</dbReference>
<keyword evidence="1" id="KW-1133">Transmembrane helix</keyword>
<keyword evidence="3" id="KW-1185">Reference proteome</keyword>
<dbReference type="AlphaFoldDB" id="A0A8H3IBP9"/>
<evidence type="ECO:0000256" key="1">
    <source>
        <dbReference type="SAM" id="Phobius"/>
    </source>
</evidence>
<accession>A0A8H3IBP9</accession>
<proteinExistence type="predicted"/>
<evidence type="ECO:0000313" key="3">
    <source>
        <dbReference type="Proteomes" id="UP000664534"/>
    </source>
</evidence>
<organism evidence="2 3">
    <name type="scientific">Imshaugia aleurites</name>
    <dbReference type="NCBI Taxonomy" id="172621"/>
    <lineage>
        <taxon>Eukaryota</taxon>
        <taxon>Fungi</taxon>
        <taxon>Dikarya</taxon>
        <taxon>Ascomycota</taxon>
        <taxon>Pezizomycotina</taxon>
        <taxon>Lecanoromycetes</taxon>
        <taxon>OSLEUM clade</taxon>
        <taxon>Lecanoromycetidae</taxon>
        <taxon>Lecanorales</taxon>
        <taxon>Lecanorineae</taxon>
        <taxon>Parmeliaceae</taxon>
        <taxon>Imshaugia</taxon>
    </lineage>
</organism>
<protein>
    <submittedName>
        <fullName evidence="2">Uncharacterized protein</fullName>
    </submittedName>
</protein>
<keyword evidence="1" id="KW-0472">Membrane</keyword>
<feature type="non-terminal residue" evidence="2">
    <location>
        <position position="1"/>
    </location>
</feature>
<sequence>PVMGKYTNTHPALAKGVCLRPMPAVCSNARDFPSQPPRCTEQAAGNSSRARFVSDILASVVAALAGIPMIPSSIDSIIATGKRRLITHLIRAARKKPRIFKAVRVIRRNRHGLKFICCLLAFDLFTLFIAWDIQNLQHDEPVKKTIREDSAAALADAIEELARMIKEERDCCG</sequence>
<feature type="transmembrane region" description="Helical" evidence="1">
    <location>
        <begin position="113"/>
        <end position="131"/>
    </location>
</feature>